<evidence type="ECO:0000259" key="1">
    <source>
        <dbReference type="Pfam" id="PF00501"/>
    </source>
</evidence>
<dbReference type="RefSeq" id="WP_197964211.1">
    <property type="nucleotide sequence ID" value="NZ_JACCHP010000062.1"/>
</dbReference>
<dbReference type="Proteomes" id="UP000807370">
    <property type="component" value="Unassembled WGS sequence"/>
</dbReference>
<dbReference type="Pfam" id="PF00501">
    <property type="entry name" value="AMP-binding"/>
    <property type="match status" value="1"/>
</dbReference>
<dbReference type="PANTHER" id="PTHR45527:SF1">
    <property type="entry name" value="FATTY ACID SYNTHASE"/>
    <property type="match status" value="1"/>
</dbReference>
<reference evidence="3 4" key="1">
    <citation type="submission" date="2020-07" db="EMBL/GenBank/DDBJ databases">
        <title>Bradyrhizobium diversity isolated from nodules of indigenous legumes of Western Australia.</title>
        <authorList>
            <person name="Klepa M.S."/>
        </authorList>
    </citation>
    <scope>NUCLEOTIDE SEQUENCE [LARGE SCALE GENOMIC DNA]</scope>
    <source>
        <strain evidence="3 4">CNPSo 4010</strain>
    </source>
</reference>
<dbReference type="PANTHER" id="PTHR45527">
    <property type="entry name" value="NONRIBOSOMAL PEPTIDE SYNTHETASE"/>
    <property type="match status" value="1"/>
</dbReference>
<sequence length="305" mass="32741">GDGSGISEAQRMLPQQLNARLRSQARRLGVSLASLCHLAWGQVVARSSGREQVVFGTVLFGRMHGGAGGDRAMGLFINTLPLRLDLDGTAVEASVRTTHARLAELLAHEHASLALAQRCSGVAAPAPLFSALLNYRHNTAAVATATDDSLVGVEWLGGEERTNYPLTLSVEDFGEALGLTAQAAEPISADRICGYMQRALEQLAEALEQAPSTPVRELDILPADERAYLLEELNRTAVTYPEQQCIHELFEAQVQKAPDAVAVVYQDQRVSYGELNAHANQLAHHLIGLGVKPDQPVAICVARSV</sequence>
<dbReference type="Gene3D" id="3.30.559.30">
    <property type="entry name" value="Nonribosomal peptide synthetase, condensation domain"/>
    <property type="match status" value="1"/>
</dbReference>
<gene>
    <name evidence="3" type="ORF">HZZ13_36300</name>
</gene>
<accession>A0ABS0Q153</accession>
<protein>
    <submittedName>
        <fullName evidence="3">AMP-binding protein</fullName>
    </submittedName>
</protein>
<feature type="non-terminal residue" evidence="3">
    <location>
        <position position="305"/>
    </location>
</feature>
<dbReference type="Gene3D" id="3.40.50.12780">
    <property type="entry name" value="N-terminal domain of ligase-like"/>
    <property type="match status" value="1"/>
</dbReference>
<proteinExistence type="predicted"/>
<name>A0ABS0Q153_9BRAD</name>
<dbReference type="SUPFAM" id="SSF56801">
    <property type="entry name" value="Acetyl-CoA synthetase-like"/>
    <property type="match status" value="1"/>
</dbReference>
<feature type="domain" description="AMP-dependent synthetase/ligase" evidence="1">
    <location>
        <begin position="250"/>
        <end position="304"/>
    </location>
</feature>
<evidence type="ECO:0000313" key="3">
    <source>
        <dbReference type="EMBL" id="MBH5403207.1"/>
    </source>
</evidence>
<dbReference type="Pfam" id="PF00668">
    <property type="entry name" value="Condensation"/>
    <property type="match status" value="1"/>
</dbReference>
<feature type="non-terminal residue" evidence="3">
    <location>
        <position position="1"/>
    </location>
</feature>
<dbReference type="EMBL" id="JACCHP010000062">
    <property type="protein sequence ID" value="MBH5403207.1"/>
    <property type="molecule type" value="Genomic_DNA"/>
</dbReference>
<comment type="caution">
    <text evidence="3">The sequence shown here is derived from an EMBL/GenBank/DDBJ whole genome shotgun (WGS) entry which is preliminary data.</text>
</comment>
<dbReference type="InterPro" id="IPR001242">
    <property type="entry name" value="Condensation_dom"/>
</dbReference>
<organism evidence="3 4">
    <name type="scientific">Bradyrhizobium agreste</name>
    <dbReference type="NCBI Taxonomy" id="2751811"/>
    <lineage>
        <taxon>Bacteria</taxon>
        <taxon>Pseudomonadati</taxon>
        <taxon>Pseudomonadota</taxon>
        <taxon>Alphaproteobacteria</taxon>
        <taxon>Hyphomicrobiales</taxon>
        <taxon>Nitrobacteraceae</taxon>
        <taxon>Bradyrhizobium</taxon>
    </lineage>
</organism>
<dbReference type="SUPFAM" id="SSF52777">
    <property type="entry name" value="CoA-dependent acyltransferases"/>
    <property type="match status" value="1"/>
</dbReference>
<evidence type="ECO:0000313" key="4">
    <source>
        <dbReference type="Proteomes" id="UP000807370"/>
    </source>
</evidence>
<dbReference type="InterPro" id="IPR042099">
    <property type="entry name" value="ANL_N_sf"/>
</dbReference>
<dbReference type="InterPro" id="IPR000873">
    <property type="entry name" value="AMP-dep_synth/lig_dom"/>
</dbReference>
<evidence type="ECO:0000259" key="2">
    <source>
        <dbReference type="Pfam" id="PF00668"/>
    </source>
</evidence>
<keyword evidence="4" id="KW-1185">Reference proteome</keyword>
<feature type="domain" description="Condensation" evidence="2">
    <location>
        <begin position="11"/>
        <end position="229"/>
    </location>
</feature>